<sequence>MVNIRRTTPATTSASSSLPQDPMAADPNVHDPITNGIPTNPTYMATPATSAGTTNLASTTGQVDTTNPVSLNDRPMPPREDPPLALRTKQMTHVE</sequence>
<keyword evidence="3" id="KW-1185">Reference proteome</keyword>
<feature type="region of interest" description="Disordered" evidence="1">
    <location>
        <begin position="1"/>
        <end position="95"/>
    </location>
</feature>
<dbReference type="Proteomes" id="UP000596661">
    <property type="component" value="Chromosome 4"/>
</dbReference>
<dbReference type="AlphaFoldDB" id="A0A803PIJ4"/>
<reference evidence="2" key="2">
    <citation type="submission" date="2021-03" db="UniProtKB">
        <authorList>
            <consortium name="EnsemblPlants"/>
        </authorList>
    </citation>
    <scope>IDENTIFICATION</scope>
</reference>
<reference evidence="2" key="1">
    <citation type="submission" date="2018-11" db="EMBL/GenBank/DDBJ databases">
        <authorList>
            <person name="Grassa J C."/>
        </authorList>
    </citation>
    <scope>NUCLEOTIDE SEQUENCE [LARGE SCALE GENOMIC DNA]</scope>
</reference>
<evidence type="ECO:0000313" key="2">
    <source>
        <dbReference type="EnsemblPlants" id="cds.evm.model.04.730"/>
    </source>
</evidence>
<name>A0A803PIJ4_CANSA</name>
<dbReference type="EnsemblPlants" id="evm.model.04.730">
    <property type="protein sequence ID" value="cds.evm.model.04.730"/>
    <property type="gene ID" value="evm.TU.04.730"/>
</dbReference>
<protein>
    <submittedName>
        <fullName evidence="2">Uncharacterized protein</fullName>
    </submittedName>
</protein>
<feature type="compositionally biased region" description="Low complexity" evidence="1">
    <location>
        <begin position="7"/>
        <end position="17"/>
    </location>
</feature>
<dbReference type="EMBL" id="UZAU01000366">
    <property type="status" value="NOT_ANNOTATED_CDS"/>
    <property type="molecule type" value="Genomic_DNA"/>
</dbReference>
<evidence type="ECO:0000313" key="3">
    <source>
        <dbReference type="Proteomes" id="UP000596661"/>
    </source>
</evidence>
<evidence type="ECO:0000256" key="1">
    <source>
        <dbReference type="SAM" id="MobiDB-lite"/>
    </source>
</evidence>
<accession>A0A803PIJ4</accession>
<organism evidence="2 3">
    <name type="scientific">Cannabis sativa</name>
    <name type="common">Hemp</name>
    <name type="synonym">Marijuana</name>
    <dbReference type="NCBI Taxonomy" id="3483"/>
    <lineage>
        <taxon>Eukaryota</taxon>
        <taxon>Viridiplantae</taxon>
        <taxon>Streptophyta</taxon>
        <taxon>Embryophyta</taxon>
        <taxon>Tracheophyta</taxon>
        <taxon>Spermatophyta</taxon>
        <taxon>Magnoliopsida</taxon>
        <taxon>eudicotyledons</taxon>
        <taxon>Gunneridae</taxon>
        <taxon>Pentapetalae</taxon>
        <taxon>rosids</taxon>
        <taxon>fabids</taxon>
        <taxon>Rosales</taxon>
        <taxon>Cannabaceae</taxon>
        <taxon>Cannabis</taxon>
    </lineage>
</organism>
<proteinExistence type="predicted"/>
<dbReference type="Gramene" id="evm.model.04.730">
    <property type="protein sequence ID" value="cds.evm.model.04.730"/>
    <property type="gene ID" value="evm.TU.04.730"/>
</dbReference>
<feature type="compositionally biased region" description="Polar residues" evidence="1">
    <location>
        <begin position="36"/>
        <end position="70"/>
    </location>
</feature>